<dbReference type="PANTHER" id="PTHR21007">
    <property type="entry name" value="LIVER EXPRESSED ANTIMICROBIAL PEPTIDE 2"/>
    <property type="match status" value="1"/>
</dbReference>
<dbReference type="GeneTree" id="ENSGT00510000050937"/>
<dbReference type="GeneID" id="108902073"/>
<sequence length="106" mass="11884">MQEKHFFGQRKAAVALCIVLLMLVQQVFAGPLTSQVQSSPDQSADSRGEHIVHTLRRIARMTPLWRIMNSKPFGAYCQNNYECSTGLCRAGHCSTSHRSPSETVNY</sequence>
<dbReference type="InParanoid" id="A0A4W6FPZ8"/>
<dbReference type="Proteomes" id="UP000694890">
    <property type="component" value="Linkage group LG14"/>
</dbReference>
<dbReference type="Ensembl" id="ENSLCAT00010053955.1">
    <property type="protein sequence ID" value="ENSLCAP00010052594.1"/>
    <property type="gene ID" value="ENSLCAG00010024483.1"/>
</dbReference>
<dbReference type="Pfam" id="PF07359">
    <property type="entry name" value="LEAP-2"/>
    <property type="match status" value="1"/>
</dbReference>
<dbReference type="GO" id="GO:0042742">
    <property type="term" value="P:defense response to bacterium"/>
    <property type="evidence" value="ECO:0007669"/>
    <property type="project" value="InterPro"/>
</dbReference>
<dbReference type="GO" id="GO:0061844">
    <property type="term" value="P:antimicrobial humoral immune response mediated by antimicrobial peptide"/>
    <property type="evidence" value="ECO:0007669"/>
    <property type="project" value="TreeGrafter"/>
</dbReference>
<dbReference type="PANTHER" id="PTHR21007:SF5">
    <property type="entry name" value="LIVER-EXPRESSED ANTIMICROBIAL PEPTIDE 2"/>
    <property type="match status" value="1"/>
</dbReference>
<protein>
    <submittedName>
        <fullName evidence="2 4">Liver-expressed antimicrobial peptide 2</fullName>
    </submittedName>
</protein>
<evidence type="ECO:0000313" key="2">
    <source>
        <dbReference type="Ensembl" id="ENSLCAP00010052594.1"/>
    </source>
</evidence>
<keyword evidence="1" id="KW-0732">Signal</keyword>
<evidence type="ECO:0000313" key="3">
    <source>
        <dbReference type="Proteomes" id="UP000314980"/>
    </source>
</evidence>
<dbReference type="OrthoDB" id="9450163at2759"/>
<dbReference type="InterPro" id="IPR009955">
    <property type="entry name" value="LEAP-2"/>
</dbReference>
<dbReference type="Gene3D" id="4.10.40.50">
    <property type="match status" value="1"/>
</dbReference>
<name>A0A4W6FPZ8_LATCA</name>
<organism evidence="2 3">
    <name type="scientific">Lates calcarifer</name>
    <name type="common">Barramundi</name>
    <name type="synonym">Holocentrus calcarifer</name>
    <dbReference type="NCBI Taxonomy" id="8187"/>
    <lineage>
        <taxon>Eukaryota</taxon>
        <taxon>Metazoa</taxon>
        <taxon>Chordata</taxon>
        <taxon>Craniata</taxon>
        <taxon>Vertebrata</taxon>
        <taxon>Euteleostomi</taxon>
        <taxon>Actinopterygii</taxon>
        <taxon>Neopterygii</taxon>
        <taxon>Teleostei</taxon>
        <taxon>Neoteleostei</taxon>
        <taxon>Acanthomorphata</taxon>
        <taxon>Carangaria</taxon>
        <taxon>Carangaria incertae sedis</taxon>
        <taxon>Centropomidae</taxon>
        <taxon>Lates</taxon>
    </lineage>
</organism>
<evidence type="ECO:0000313" key="4">
    <source>
        <dbReference type="RefSeq" id="XP_018559306.1"/>
    </source>
</evidence>
<feature type="signal peptide" evidence="1">
    <location>
        <begin position="1"/>
        <end position="29"/>
    </location>
</feature>
<reference evidence="2" key="3">
    <citation type="submission" date="2025-05" db="UniProtKB">
        <authorList>
            <consortium name="Ensembl"/>
        </authorList>
    </citation>
    <scope>IDENTIFICATION</scope>
</reference>
<dbReference type="Proteomes" id="UP000314980">
    <property type="component" value="Unassembled WGS sequence"/>
</dbReference>
<evidence type="ECO:0000256" key="1">
    <source>
        <dbReference type="SAM" id="SignalP"/>
    </source>
</evidence>
<accession>A0A4W6FPZ8</accession>
<feature type="chain" id="PRO_5044613861" evidence="1">
    <location>
        <begin position="30"/>
        <end position="106"/>
    </location>
</feature>
<reference evidence="4" key="2">
    <citation type="submission" date="2025-04" db="UniProtKB">
        <authorList>
            <consortium name="RefSeq"/>
        </authorList>
    </citation>
    <scope>IDENTIFICATION</scope>
    <source>
        <tissue evidence="4">Brain</tissue>
    </source>
</reference>
<keyword evidence="3" id="KW-1185">Reference proteome</keyword>
<gene>
    <name evidence="2 4" type="primary">leap2</name>
</gene>
<dbReference type="AlphaFoldDB" id="A0A4W6FPZ8"/>
<dbReference type="KEGG" id="lcf:108902073"/>
<dbReference type="CTD" id="116842"/>
<proteinExistence type="predicted"/>
<dbReference type="RefSeq" id="XP_018559306.1">
    <property type="nucleotide sequence ID" value="XM_018703790.2"/>
</dbReference>
<reference evidence="3" key="1">
    <citation type="submission" date="2015-09" db="EMBL/GenBank/DDBJ databases">
        <authorList>
            <person name="Sai Rama Sridatta P."/>
        </authorList>
    </citation>
    <scope>NUCLEOTIDE SEQUENCE [LARGE SCALE GENOMIC DNA]</scope>
</reference>